<dbReference type="EMBL" id="DXEW01000013">
    <property type="protein sequence ID" value="HIX50174.1"/>
    <property type="molecule type" value="Genomic_DNA"/>
</dbReference>
<reference evidence="1" key="1">
    <citation type="journal article" date="2021" name="PeerJ">
        <title>Extensive microbial diversity within the chicken gut microbiome revealed by metagenomics and culture.</title>
        <authorList>
            <person name="Gilroy R."/>
            <person name="Ravi A."/>
            <person name="Getino M."/>
            <person name="Pursley I."/>
            <person name="Horton D.L."/>
            <person name="Alikhan N.F."/>
            <person name="Baker D."/>
            <person name="Gharbi K."/>
            <person name="Hall N."/>
            <person name="Watson M."/>
            <person name="Adriaenssens E.M."/>
            <person name="Foster-Nyarko E."/>
            <person name="Jarju S."/>
            <person name="Secka A."/>
            <person name="Antonio M."/>
            <person name="Oren A."/>
            <person name="Chaudhuri R.R."/>
            <person name="La Ragione R."/>
            <person name="Hildebrand F."/>
            <person name="Pallen M.J."/>
        </authorList>
    </citation>
    <scope>NUCLEOTIDE SEQUENCE</scope>
    <source>
        <strain evidence="1">2189</strain>
    </source>
</reference>
<organism evidence="1 2">
    <name type="scientific">Candidatus Borkfalkia faecavium</name>
    <dbReference type="NCBI Taxonomy" id="2838508"/>
    <lineage>
        <taxon>Bacteria</taxon>
        <taxon>Bacillati</taxon>
        <taxon>Bacillota</taxon>
        <taxon>Clostridia</taxon>
        <taxon>Christensenellales</taxon>
        <taxon>Christensenellaceae</taxon>
        <taxon>Candidatus Borkfalkia</taxon>
    </lineage>
</organism>
<name>A0A9D1W078_9FIRM</name>
<protein>
    <submittedName>
        <fullName evidence="1">Uncharacterized protein</fullName>
    </submittedName>
</protein>
<evidence type="ECO:0000313" key="1">
    <source>
        <dbReference type="EMBL" id="HIX50174.1"/>
    </source>
</evidence>
<dbReference type="Proteomes" id="UP000886847">
    <property type="component" value="Unassembled WGS sequence"/>
</dbReference>
<evidence type="ECO:0000313" key="2">
    <source>
        <dbReference type="Proteomes" id="UP000886847"/>
    </source>
</evidence>
<comment type="caution">
    <text evidence="1">The sequence shown here is derived from an EMBL/GenBank/DDBJ whole genome shotgun (WGS) entry which is preliminary data.</text>
</comment>
<gene>
    <name evidence="1" type="ORF">H9851_02720</name>
</gene>
<proteinExistence type="predicted"/>
<sequence>MKQNFVIVRKTPLSALRAAQSEFSSPPRRRQGAMAGGALCLPPRPLRLPLLFPKNLTSLRFSGALFIFQGTPLSKCRGFTFPARAAGMRQIECAYRKARLSAAQKLFVKFSRFVLSCQNKSSRGRGKPVVHRLTAALQRFHPSSRGVL</sequence>
<accession>A0A9D1W078</accession>
<dbReference type="AlphaFoldDB" id="A0A9D1W078"/>
<reference evidence="1" key="2">
    <citation type="submission" date="2021-04" db="EMBL/GenBank/DDBJ databases">
        <authorList>
            <person name="Gilroy R."/>
        </authorList>
    </citation>
    <scope>NUCLEOTIDE SEQUENCE</scope>
    <source>
        <strain evidence="1">2189</strain>
    </source>
</reference>